<evidence type="ECO:0000313" key="1">
    <source>
        <dbReference type="EMBL" id="DAD86013.1"/>
    </source>
</evidence>
<dbReference type="EMBL" id="BK014992">
    <property type="protein sequence ID" value="DAD86013.1"/>
    <property type="molecule type" value="Genomic_DNA"/>
</dbReference>
<accession>A0A8S5MUF4</accession>
<proteinExistence type="predicted"/>
<organism evidence="1">
    <name type="scientific">Myoviridae sp. ctv1i11</name>
    <dbReference type="NCBI Taxonomy" id="2826709"/>
    <lineage>
        <taxon>Viruses</taxon>
        <taxon>Duplodnaviria</taxon>
        <taxon>Heunggongvirae</taxon>
        <taxon>Uroviricota</taxon>
        <taxon>Caudoviricetes</taxon>
    </lineage>
</organism>
<name>A0A8S5MUF4_9CAUD</name>
<protein>
    <submittedName>
        <fullName evidence="1">Uncharacterized protein</fullName>
    </submittedName>
</protein>
<reference evidence="1" key="1">
    <citation type="journal article" date="2021" name="Proc. Natl. Acad. Sci. U.S.A.">
        <title>A Catalog of Tens of Thousands of Viruses from Human Metagenomes Reveals Hidden Associations with Chronic Diseases.</title>
        <authorList>
            <person name="Tisza M.J."/>
            <person name="Buck C.B."/>
        </authorList>
    </citation>
    <scope>NUCLEOTIDE SEQUENCE</scope>
    <source>
        <strain evidence="1">Ctv1i11</strain>
    </source>
</reference>
<sequence length="74" mass="8638">MKVVFMARVPCKNCTRRTPGCHGMCSDYSLYKVLSKYEKAKDHDDTDVQSYIMTNVRKIRHKMQKAKYGCTVKD</sequence>